<accession>A0AA35SLM8</accession>
<keyword evidence="1" id="KW-0472">Membrane</keyword>
<dbReference type="Proteomes" id="UP001174909">
    <property type="component" value="Unassembled WGS sequence"/>
</dbReference>
<evidence type="ECO:0000313" key="3">
    <source>
        <dbReference type="Proteomes" id="UP001174909"/>
    </source>
</evidence>
<keyword evidence="1" id="KW-1133">Transmembrane helix</keyword>
<evidence type="ECO:0000313" key="2">
    <source>
        <dbReference type="EMBL" id="CAI8030976.1"/>
    </source>
</evidence>
<keyword evidence="3" id="KW-1185">Reference proteome</keyword>
<organism evidence="2 3">
    <name type="scientific">Geodia barretti</name>
    <name type="common">Barrett's horny sponge</name>
    <dbReference type="NCBI Taxonomy" id="519541"/>
    <lineage>
        <taxon>Eukaryota</taxon>
        <taxon>Metazoa</taxon>
        <taxon>Porifera</taxon>
        <taxon>Demospongiae</taxon>
        <taxon>Heteroscleromorpha</taxon>
        <taxon>Tetractinellida</taxon>
        <taxon>Astrophorina</taxon>
        <taxon>Geodiidae</taxon>
        <taxon>Geodia</taxon>
    </lineage>
</organism>
<gene>
    <name evidence="2" type="ORF">GBAR_LOCUS17569</name>
</gene>
<sequence length="339" mass="39294">MLEMLSAVLGTLGHYLGRIFFTAAAALAIYFAVKAARNLFNVYQEAFVMLTVALGRRWMPKERSLRIQPYLCRTADLDDVSIDECFRFHYQAFQPADDSITRDQVFAMYQKTLQKYSHVVLCREKLDGSLRGLVLVGLEYKKTHTVLKRYTISCPGWTDTDSQDYRELILHPFVPVYLITKMSTYKSYLISTSYPDSHPRYDKEAPEEIKKIAEEFVRSIQSPEDRGDQLVTMGKVMLKTLLIHGLKVTLPKFFKQSPSSNIPRGNVAGGNVSRRKAEKLRTRLTRGLTYQDMVAGIHSLRFHARERNEKERNKELKHRDSYIKRLYSHSDDEDYNVDL</sequence>
<dbReference type="EMBL" id="CASHTH010002510">
    <property type="protein sequence ID" value="CAI8030976.1"/>
    <property type="molecule type" value="Genomic_DNA"/>
</dbReference>
<keyword evidence="1" id="KW-0812">Transmembrane</keyword>
<name>A0AA35SLM8_GEOBA</name>
<comment type="caution">
    <text evidence="2">The sequence shown here is derived from an EMBL/GenBank/DDBJ whole genome shotgun (WGS) entry which is preliminary data.</text>
</comment>
<reference evidence="2" key="1">
    <citation type="submission" date="2023-03" db="EMBL/GenBank/DDBJ databases">
        <authorList>
            <person name="Steffen K."/>
            <person name="Cardenas P."/>
        </authorList>
    </citation>
    <scope>NUCLEOTIDE SEQUENCE</scope>
</reference>
<protein>
    <submittedName>
        <fullName evidence="2">Uncharacterized protein</fullName>
    </submittedName>
</protein>
<feature type="transmembrane region" description="Helical" evidence="1">
    <location>
        <begin position="12"/>
        <end position="33"/>
    </location>
</feature>
<evidence type="ECO:0000256" key="1">
    <source>
        <dbReference type="SAM" id="Phobius"/>
    </source>
</evidence>
<proteinExistence type="predicted"/>
<dbReference type="AlphaFoldDB" id="A0AA35SLM8"/>